<reference evidence="2 3" key="1">
    <citation type="submission" date="2013-03" db="EMBL/GenBank/DDBJ databases">
        <title>The Genome Sequence of Phialophora europaea CBS 101466.</title>
        <authorList>
            <consortium name="The Broad Institute Genomics Platform"/>
            <person name="Cuomo C."/>
            <person name="de Hoog S."/>
            <person name="Gorbushina A."/>
            <person name="Walker B."/>
            <person name="Young S.K."/>
            <person name="Zeng Q."/>
            <person name="Gargeya S."/>
            <person name="Fitzgerald M."/>
            <person name="Haas B."/>
            <person name="Abouelleil A."/>
            <person name="Allen A.W."/>
            <person name="Alvarado L."/>
            <person name="Arachchi H.M."/>
            <person name="Berlin A.M."/>
            <person name="Chapman S.B."/>
            <person name="Gainer-Dewar J."/>
            <person name="Goldberg J."/>
            <person name="Griggs A."/>
            <person name="Gujja S."/>
            <person name="Hansen M."/>
            <person name="Howarth C."/>
            <person name="Imamovic A."/>
            <person name="Ireland A."/>
            <person name="Larimer J."/>
            <person name="McCowan C."/>
            <person name="Murphy C."/>
            <person name="Pearson M."/>
            <person name="Poon T.W."/>
            <person name="Priest M."/>
            <person name="Roberts A."/>
            <person name="Saif S."/>
            <person name="Shea T."/>
            <person name="Sisk P."/>
            <person name="Sykes S."/>
            <person name="Wortman J."/>
            <person name="Nusbaum C."/>
            <person name="Birren B."/>
        </authorList>
    </citation>
    <scope>NUCLEOTIDE SEQUENCE [LARGE SCALE GENOMIC DNA]</scope>
    <source>
        <strain evidence="2 3">CBS 101466</strain>
    </source>
</reference>
<evidence type="ECO:0000313" key="2">
    <source>
        <dbReference type="EMBL" id="ETN36714.1"/>
    </source>
</evidence>
<sequence>MRRSANQESPACNSRCSRRRPSGLNGRNISCRSTSPDGRSCWRLISVRLFCS</sequence>
<dbReference type="GeneID" id="19976331"/>
<evidence type="ECO:0000256" key="1">
    <source>
        <dbReference type="SAM" id="MobiDB-lite"/>
    </source>
</evidence>
<organism evidence="2 3">
    <name type="scientific">Cyphellophora europaea (strain CBS 101466)</name>
    <name type="common">Phialophora europaea</name>
    <dbReference type="NCBI Taxonomy" id="1220924"/>
    <lineage>
        <taxon>Eukaryota</taxon>
        <taxon>Fungi</taxon>
        <taxon>Dikarya</taxon>
        <taxon>Ascomycota</taxon>
        <taxon>Pezizomycotina</taxon>
        <taxon>Eurotiomycetes</taxon>
        <taxon>Chaetothyriomycetidae</taxon>
        <taxon>Chaetothyriales</taxon>
        <taxon>Cyphellophoraceae</taxon>
        <taxon>Cyphellophora</taxon>
    </lineage>
</organism>
<dbReference type="HOGENOM" id="CLU_3087172_0_0_1"/>
<protein>
    <submittedName>
        <fullName evidence="2">Uncharacterized protein</fullName>
    </submittedName>
</protein>
<proteinExistence type="predicted"/>
<feature type="region of interest" description="Disordered" evidence="1">
    <location>
        <begin position="1"/>
        <end position="37"/>
    </location>
</feature>
<feature type="compositionally biased region" description="Polar residues" evidence="1">
    <location>
        <begin position="25"/>
        <end position="37"/>
    </location>
</feature>
<dbReference type="RefSeq" id="XP_008721532.1">
    <property type="nucleotide sequence ID" value="XM_008723310.1"/>
</dbReference>
<keyword evidence="3" id="KW-1185">Reference proteome</keyword>
<dbReference type="VEuPathDB" id="FungiDB:HMPREF1541_08992"/>
<evidence type="ECO:0000313" key="3">
    <source>
        <dbReference type="Proteomes" id="UP000030752"/>
    </source>
</evidence>
<dbReference type="Proteomes" id="UP000030752">
    <property type="component" value="Unassembled WGS sequence"/>
</dbReference>
<accession>W2RLV3</accession>
<dbReference type="InParanoid" id="W2RLV3"/>
<dbReference type="AlphaFoldDB" id="W2RLV3"/>
<name>W2RLV3_CYPE1</name>
<feature type="compositionally biased region" description="Polar residues" evidence="1">
    <location>
        <begin position="1"/>
        <end position="15"/>
    </location>
</feature>
<gene>
    <name evidence="2" type="ORF">HMPREF1541_08992</name>
</gene>
<dbReference type="EMBL" id="KB822725">
    <property type="protein sequence ID" value="ETN36714.1"/>
    <property type="molecule type" value="Genomic_DNA"/>
</dbReference>